<dbReference type="SMART" id="SM00422">
    <property type="entry name" value="HTH_MERR"/>
    <property type="match status" value="1"/>
</dbReference>
<evidence type="ECO:0000313" key="6">
    <source>
        <dbReference type="EMBL" id="PNN21803.1"/>
    </source>
</evidence>
<evidence type="ECO:0000256" key="1">
    <source>
        <dbReference type="ARBA" id="ARBA00022491"/>
    </source>
</evidence>
<evidence type="ECO:0000256" key="4">
    <source>
        <dbReference type="ARBA" id="ARBA00023163"/>
    </source>
</evidence>
<dbReference type="InterPro" id="IPR000551">
    <property type="entry name" value="MerR-type_HTH_dom"/>
</dbReference>
<keyword evidence="4" id="KW-0804">Transcription</keyword>
<gene>
    <name evidence="6" type="ORF">AL503_013855</name>
</gene>
<comment type="caution">
    <text evidence="6">The sequence shown here is derived from an EMBL/GenBank/DDBJ whole genome shotgun (WGS) entry which is preliminary data.</text>
</comment>
<keyword evidence="1" id="KW-0678">Repressor</keyword>
<dbReference type="PANTHER" id="PTHR30204:SF69">
    <property type="entry name" value="MERR-FAMILY TRANSCRIPTIONAL REGULATOR"/>
    <property type="match status" value="1"/>
</dbReference>
<sequence length="254" mass="30652">MINHDYFTPNEVSKVTSVSTRTLRYYHEIGLLVPSYIDDNGYRYYHSQDISKLQTILFLRQLNLSLENIQDYFQQSINDKNVILEENYAQIIHQRNHLNQIIDYLNHHLINHRNEEINMDKFNQFDVNEQYDKEAALKYGDTDYYQSYQDNRTQFSDSEKQDNDDHTNEQFNQFFNEMNQLLEEGYSADDAFTYQNIETLKKILQRQVPNADNQFLEYMALTYESDERFAKNINKNRNDYLNEYIARAIRAYIK</sequence>
<dbReference type="InterPro" id="IPR047057">
    <property type="entry name" value="MerR_fam"/>
</dbReference>
<name>A0A2K0A9V4_STAHA</name>
<dbReference type="SUPFAM" id="SSF46955">
    <property type="entry name" value="Putative DNA-binding domain"/>
    <property type="match status" value="1"/>
</dbReference>
<dbReference type="Gene3D" id="1.10.1660.10">
    <property type="match status" value="1"/>
</dbReference>
<dbReference type="InterPro" id="IPR009061">
    <property type="entry name" value="DNA-bd_dom_put_sf"/>
</dbReference>
<organism evidence="6 7">
    <name type="scientific">Staphylococcus haemolyticus</name>
    <dbReference type="NCBI Taxonomy" id="1283"/>
    <lineage>
        <taxon>Bacteria</taxon>
        <taxon>Bacillati</taxon>
        <taxon>Bacillota</taxon>
        <taxon>Bacilli</taxon>
        <taxon>Bacillales</taxon>
        <taxon>Staphylococcaceae</taxon>
        <taxon>Staphylococcus</taxon>
    </lineage>
</organism>
<dbReference type="Pfam" id="PF07739">
    <property type="entry name" value="TipAS"/>
    <property type="match status" value="1"/>
</dbReference>
<reference evidence="6 7" key="1">
    <citation type="submission" date="2017-12" db="EMBL/GenBank/DDBJ databases">
        <title>FDA dAtabase for Regulatory Grade micrObial Sequences (FDA-ARGOS): Supporting development and validation of Infectious Disease Dx tests.</title>
        <authorList>
            <person name="Hoffmann M."/>
            <person name="Allard M."/>
            <person name="Evans P."/>
            <person name="Brown E."/>
            <person name="Tallon L."/>
            <person name="Sadzewicz L."/>
            <person name="Sengamalay N."/>
            <person name="Ott S."/>
            <person name="Godinez A."/>
            <person name="Nagaraj S."/>
            <person name="Vavikolanu K."/>
            <person name="Aluvathingal J."/>
            <person name="Nadendla S."/>
            <person name="Sichtig H."/>
        </authorList>
    </citation>
    <scope>NUCLEOTIDE SEQUENCE [LARGE SCALE GENOMIC DNA]</scope>
    <source>
        <strain evidence="6 7">FDAARGOS_148</strain>
    </source>
</reference>
<protein>
    <submittedName>
        <fullName evidence="6">MerR family transcriptional regulator</fullName>
    </submittedName>
</protein>
<dbReference type="PROSITE" id="PS50937">
    <property type="entry name" value="HTH_MERR_2"/>
    <property type="match status" value="1"/>
</dbReference>
<feature type="domain" description="HTH merR-type" evidence="5">
    <location>
        <begin position="6"/>
        <end position="75"/>
    </location>
</feature>
<dbReference type="AlphaFoldDB" id="A0A2K0A9V4"/>
<dbReference type="CDD" id="cd01106">
    <property type="entry name" value="HTH_TipAL-Mta"/>
    <property type="match status" value="1"/>
</dbReference>
<keyword evidence="3" id="KW-0238">DNA-binding</keyword>
<proteinExistence type="predicted"/>
<evidence type="ECO:0000259" key="5">
    <source>
        <dbReference type="PROSITE" id="PS50937"/>
    </source>
</evidence>
<dbReference type="Gene3D" id="1.10.490.50">
    <property type="entry name" value="Antibiotic binding domain of TipA-like multidrug resistance regulators"/>
    <property type="match status" value="1"/>
</dbReference>
<dbReference type="PANTHER" id="PTHR30204">
    <property type="entry name" value="REDOX-CYCLING DRUG-SENSING TRANSCRIPTIONAL ACTIVATOR SOXR"/>
    <property type="match status" value="1"/>
</dbReference>
<evidence type="ECO:0000256" key="3">
    <source>
        <dbReference type="ARBA" id="ARBA00023125"/>
    </source>
</evidence>
<evidence type="ECO:0000256" key="2">
    <source>
        <dbReference type="ARBA" id="ARBA00023015"/>
    </source>
</evidence>
<dbReference type="InterPro" id="IPR012925">
    <property type="entry name" value="TipAS_dom"/>
</dbReference>
<evidence type="ECO:0000313" key="7">
    <source>
        <dbReference type="Proteomes" id="UP000053523"/>
    </source>
</evidence>
<keyword evidence="2" id="KW-0805">Transcription regulation</keyword>
<accession>A0A2K0A9V4</accession>
<dbReference type="InterPro" id="IPR036244">
    <property type="entry name" value="TipA-like_antibiotic-bd"/>
</dbReference>
<dbReference type="GO" id="GO:0003700">
    <property type="term" value="F:DNA-binding transcription factor activity"/>
    <property type="evidence" value="ECO:0007669"/>
    <property type="project" value="InterPro"/>
</dbReference>
<dbReference type="Proteomes" id="UP000053523">
    <property type="component" value="Unassembled WGS sequence"/>
</dbReference>
<dbReference type="Pfam" id="PF13411">
    <property type="entry name" value="MerR_1"/>
    <property type="match status" value="1"/>
</dbReference>
<dbReference type="SUPFAM" id="SSF89082">
    <property type="entry name" value="Antibiotic binding domain of TipA-like multidrug resistance regulators"/>
    <property type="match status" value="1"/>
</dbReference>
<dbReference type="GO" id="GO:0003677">
    <property type="term" value="F:DNA binding"/>
    <property type="evidence" value="ECO:0007669"/>
    <property type="project" value="UniProtKB-KW"/>
</dbReference>
<dbReference type="EMBL" id="LORN02000015">
    <property type="protein sequence ID" value="PNN21803.1"/>
    <property type="molecule type" value="Genomic_DNA"/>
</dbReference>